<name>A0A251V8Q2_HELAN</name>
<sequence length="75" mass="8650">MRSCCNGFVSCSKHQIEIACSQFTQSWLHCSSYGIRDHRKLLCHLGCTTSIYYYPQSASVVYRRVDIMRSFGANF</sequence>
<dbReference type="EMBL" id="CM007892">
    <property type="protein sequence ID" value="OTG30991.1"/>
    <property type="molecule type" value="Genomic_DNA"/>
</dbReference>
<evidence type="ECO:0000313" key="1">
    <source>
        <dbReference type="EMBL" id="OTG30991.1"/>
    </source>
</evidence>
<dbReference type="AlphaFoldDB" id="A0A251V8Q2"/>
<reference evidence="2" key="1">
    <citation type="journal article" date="2017" name="Nature">
        <title>The sunflower genome provides insights into oil metabolism, flowering and Asterid evolution.</title>
        <authorList>
            <person name="Badouin H."/>
            <person name="Gouzy J."/>
            <person name="Grassa C.J."/>
            <person name="Murat F."/>
            <person name="Staton S.E."/>
            <person name="Cottret L."/>
            <person name="Lelandais-Briere C."/>
            <person name="Owens G.L."/>
            <person name="Carrere S."/>
            <person name="Mayjonade B."/>
            <person name="Legrand L."/>
            <person name="Gill N."/>
            <person name="Kane N.C."/>
            <person name="Bowers J.E."/>
            <person name="Hubner S."/>
            <person name="Bellec A."/>
            <person name="Berard A."/>
            <person name="Berges H."/>
            <person name="Blanchet N."/>
            <person name="Boniface M.C."/>
            <person name="Brunel D."/>
            <person name="Catrice O."/>
            <person name="Chaidir N."/>
            <person name="Claudel C."/>
            <person name="Donnadieu C."/>
            <person name="Faraut T."/>
            <person name="Fievet G."/>
            <person name="Helmstetter N."/>
            <person name="King M."/>
            <person name="Knapp S.J."/>
            <person name="Lai Z."/>
            <person name="Le Paslier M.C."/>
            <person name="Lippi Y."/>
            <person name="Lorenzon L."/>
            <person name="Mandel J.R."/>
            <person name="Marage G."/>
            <person name="Marchand G."/>
            <person name="Marquand E."/>
            <person name="Bret-Mestries E."/>
            <person name="Morien E."/>
            <person name="Nambeesan S."/>
            <person name="Nguyen T."/>
            <person name="Pegot-Espagnet P."/>
            <person name="Pouilly N."/>
            <person name="Raftis F."/>
            <person name="Sallet E."/>
            <person name="Schiex T."/>
            <person name="Thomas J."/>
            <person name="Vandecasteele C."/>
            <person name="Vares D."/>
            <person name="Vear F."/>
            <person name="Vautrin S."/>
            <person name="Crespi M."/>
            <person name="Mangin B."/>
            <person name="Burke J.M."/>
            <person name="Salse J."/>
            <person name="Munos S."/>
            <person name="Vincourt P."/>
            <person name="Rieseberg L.H."/>
            <person name="Langlade N.B."/>
        </authorList>
    </citation>
    <scope>NUCLEOTIDE SEQUENCE [LARGE SCALE GENOMIC DNA]</scope>
    <source>
        <strain evidence="2">cv. SF193</strain>
    </source>
</reference>
<organism evidence="1 2">
    <name type="scientific">Helianthus annuus</name>
    <name type="common">Common sunflower</name>
    <dbReference type="NCBI Taxonomy" id="4232"/>
    <lineage>
        <taxon>Eukaryota</taxon>
        <taxon>Viridiplantae</taxon>
        <taxon>Streptophyta</taxon>
        <taxon>Embryophyta</taxon>
        <taxon>Tracheophyta</taxon>
        <taxon>Spermatophyta</taxon>
        <taxon>Magnoliopsida</taxon>
        <taxon>eudicotyledons</taxon>
        <taxon>Gunneridae</taxon>
        <taxon>Pentapetalae</taxon>
        <taxon>asterids</taxon>
        <taxon>campanulids</taxon>
        <taxon>Asterales</taxon>
        <taxon>Asteraceae</taxon>
        <taxon>Asteroideae</taxon>
        <taxon>Heliantheae alliance</taxon>
        <taxon>Heliantheae</taxon>
        <taxon>Helianthus</taxon>
    </lineage>
</organism>
<protein>
    <submittedName>
        <fullName evidence="1">Uncharacterized protein</fullName>
    </submittedName>
</protein>
<proteinExistence type="predicted"/>
<gene>
    <name evidence="1" type="ORF">HannXRQ_Chr03g0070531</name>
</gene>
<evidence type="ECO:0000313" key="2">
    <source>
        <dbReference type="Proteomes" id="UP000215914"/>
    </source>
</evidence>
<keyword evidence="2" id="KW-1185">Reference proteome</keyword>
<dbReference type="Proteomes" id="UP000215914">
    <property type="component" value="Chromosome 3"/>
</dbReference>
<dbReference type="InParanoid" id="A0A251V8Q2"/>
<accession>A0A251V8Q2</accession>